<dbReference type="SUPFAM" id="SSF110849">
    <property type="entry name" value="ParB/Sulfiredoxin"/>
    <property type="match status" value="1"/>
</dbReference>
<dbReference type="InterPro" id="IPR004437">
    <property type="entry name" value="ParB/RepB/Spo0J"/>
</dbReference>
<keyword evidence="7" id="KW-1185">Reference proteome</keyword>
<dbReference type="FunFam" id="3.90.1530.30:FF:000001">
    <property type="entry name" value="Chromosome partitioning protein ParB"/>
    <property type="match status" value="1"/>
</dbReference>
<gene>
    <name evidence="6" type="ORF">SAMN05660299_01787</name>
</gene>
<evidence type="ECO:0000256" key="4">
    <source>
        <dbReference type="ARBA" id="ARBA00023125"/>
    </source>
</evidence>
<sequence length="307" mass="34711">MSVKKKGLGSGTGLGKRLEALGLTESHLDDVRKPALEIEVTDIIPNPRQARKIFHKEALQALADSINQYGIVQPVVVQKKENGKYELIAGERRWRAAQLCHLKTVPAIIKEYTVDVATEISLIENLQREDLDVIEEAAAYQMLIQEFELTQEQVSAKVGKSRSHVANMVRLLQLPQRIQEMLSDGRLTMGQARPLLMLKNETQQLNLAERIVRDGLSARQVEILAKAIIEREGKEEKKPAEKDVYLESLQDKLKMHLGTGVSIHLNHKKNAGKIEISFTSEKEFERLLAMLTDEDQKREYAISDFSV</sequence>
<evidence type="ECO:0000313" key="6">
    <source>
        <dbReference type="EMBL" id="SDM93550.1"/>
    </source>
</evidence>
<dbReference type="Gene3D" id="3.90.1530.30">
    <property type="match status" value="1"/>
</dbReference>
<dbReference type="PANTHER" id="PTHR33375">
    <property type="entry name" value="CHROMOSOME-PARTITIONING PROTEIN PARB-RELATED"/>
    <property type="match status" value="1"/>
</dbReference>
<dbReference type="STRING" id="349095.SAMN05660299_01787"/>
<comment type="subcellular location">
    <subcellularLocation>
        <location evidence="1">Cytoplasm</location>
        <location evidence="1">Nucleoid</location>
    </subcellularLocation>
</comment>
<name>A0A1G9X9W0_9FIRM</name>
<dbReference type="Proteomes" id="UP000199309">
    <property type="component" value="Unassembled WGS sequence"/>
</dbReference>
<evidence type="ECO:0000256" key="2">
    <source>
        <dbReference type="ARBA" id="ARBA00006295"/>
    </source>
</evidence>
<protein>
    <submittedName>
        <fullName evidence="6">Chromosome partitioning protein, ParB family</fullName>
    </submittedName>
</protein>
<comment type="similarity">
    <text evidence="2">Belongs to the ParB family.</text>
</comment>
<evidence type="ECO:0000313" key="7">
    <source>
        <dbReference type="Proteomes" id="UP000199309"/>
    </source>
</evidence>
<accession>A0A1G9X9W0</accession>
<evidence type="ECO:0000259" key="5">
    <source>
        <dbReference type="SMART" id="SM00470"/>
    </source>
</evidence>
<dbReference type="InterPro" id="IPR036086">
    <property type="entry name" value="ParB/Sulfiredoxin_sf"/>
</dbReference>
<evidence type="ECO:0000256" key="1">
    <source>
        <dbReference type="ARBA" id="ARBA00004453"/>
    </source>
</evidence>
<evidence type="ECO:0000256" key="3">
    <source>
        <dbReference type="ARBA" id="ARBA00022829"/>
    </source>
</evidence>
<dbReference type="InterPro" id="IPR050336">
    <property type="entry name" value="Chromosome_partition/occlusion"/>
</dbReference>
<dbReference type="InterPro" id="IPR057240">
    <property type="entry name" value="ParB_dimer_C"/>
</dbReference>
<dbReference type="Gene3D" id="1.10.10.2830">
    <property type="match status" value="1"/>
</dbReference>
<reference evidence="6 7" key="1">
    <citation type="submission" date="2016-10" db="EMBL/GenBank/DDBJ databases">
        <authorList>
            <person name="de Groot N.N."/>
        </authorList>
    </citation>
    <scope>NUCLEOTIDE SEQUENCE [LARGE SCALE GENOMIC DNA]</scope>
    <source>
        <strain evidence="6 7">DSM 16981</strain>
    </source>
</reference>
<dbReference type="Pfam" id="PF02195">
    <property type="entry name" value="ParB_N"/>
    <property type="match status" value="1"/>
</dbReference>
<dbReference type="GO" id="GO:0045881">
    <property type="term" value="P:positive regulation of sporulation resulting in formation of a cellular spore"/>
    <property type="evidence" value="ECO:0007669"/>
    <property type="project" value="TreeGrafter"/>
</dbReference>
<dbReference type="RefSeq" id="WP_245675124.1">
    <property type="nucleotide sequence ID" value="NZ_FNHQ01000017.1"/>
</dbReference>
<feature type="domain" description="ParB-like N-terminal" evidence="5">
    <location>
        <begin position="36"/>
        <end position="126"/>
    </location>
</feature>
<dbReference type="SMART" id="SM00470">
    <property type="entry name" value="ParB"/>
    <property type="match status" value="1"/>
</dbReference>
<dbReference type="GO" id="GO:0007059">
    <property type="term" value="P:chromosome segregation"/>
    <property type="evidence" value="ECO:0007669"/>
    <property type="project" value="UniProtKB-KW"/>
</dbReference>
<dbReference type="Pfam" id="PF17762">
    <property type="entry name" value="HTH_ParB"/>
    <property type="match status" value="1"/>
</dbReference>
<dbReference type="PANTHER" id="PTHR33375:SF1">
    <property type="entry name" value="CHROMOSOME-PARTITIONING PROTEIN PARB-RELATED"/>
    <property type="match status" value="1"/>
</dbReference>
<keyword evidence="3" id="KW-0159">Chromosome partition</keyword>
<dbReference type="InterPro" id="IPR003115">
    <property type="entry name" value="ParB_N"/>
</dbReference>
<dbReference type="NCBIfam" id="TIGR00180">
    <property type="entry name" value="parB_part"/>
    <property type="match status" value="1"/>
</dbReference>
<dbReference type="InterPro" id="IPR041468">
    <property type="entry name" value="HTH_ParB/Spo0J"/>
</dbReference>
<dbReference type="FunFam" id="1.10.10.2830:FF:000001">
    <property type="entry name" value="Chromosome partitioning protein ParB"/>
    <property type="match status" value="1"/>
</dbReference>
<proteinExistence type="inferred from homology"/>
<dbReference type="CDD" id="cd16393">
    <property type="entry name" value="SPO0J_N"/>
    <property type="match status" value="1"/>
</dbReference>
<organism evidence="6 7">
    <name type="scientific">Megasphaera paucivorans</name>
    <dbReference type="NCBI Taxonomy" id="349095"/>
    <lineage>
        <taxon>Bacteria</taxon>
        <taxon>Bacillati</taxon>
        <taxon>Bacillota</taxon>
        <taxon>Negativicutes</taxon>
        <taxon>Veillonellales</taxon>
        <taxon>Veillonellaceae</taxon>
        <taxon>Megasphaera</taxon>
    </lineage>
</organism>
<dbReference type="SUPFAM" id="SSF109709">
    <property type="entry name" value="KorB DNA-binding domain-like"/>
    <property type="match status" value="1"/>
</dbReference>
<dbReference type="GO" id="GO:0009295">
    <property type="term" value="C:nucleoid"/>
    <property type="evidence" value="ECO:0007669"/>
    <property type="project" value="UniProtKB-SubCell"/>
</dbReference>
<dbReference type="Pfam" id="PF23552">
    <property type="entry name" value="ParB_C"/>
    <property type="match status" value="1"/>
</dbReference>
<dbReference type="EMBL" id="FNHQ01000017">
    <property type="protein sequence ID" value="SDM93550.1"/>
    <property type="molecule type" value="Genomic_DNA"/>
</dbReference>
<keyword evidence="4" id="KW-0238">DNA-binding</keyword>
<dbReference type="AlphaFoldDB" id="A0A1G9X9W0"/>
<dbReference type="GO" id="GO:0003677">
    <property type="term" value="F:DNA binding"/>
    <property type="evidence" value="ECO:0007669"/>
    <property type="project" value="UniProtKB-KW"/>
</dbReference>
<dbReference type="GO" id="GO:0005694">
    <property type="term" value="C:chromosome"/>
    <property type="evidence" value="ECO:0007669"/>
    <property type="project" value="TreeGrafter"/>
</dbReference>